<evidence type="ECO:0000313" key="4">
    <source>
        <dbReference type="Proteomes" id="UP000235659"/>
    </source>
</evidence>
<reference evidence="2 5" key="2">
    <citation type="submission" date="2020-04" db="EMBL/GenBank/DDBJ databases">
        <authorList>
            <person name="De Canck E."/>
        </authorList>
    </citation>
    <scope>NUCLEOTIDE SEQUENCE [LARGE SCALE GENOMIC DNA]</scope>
    <source>
        <strain evidence="2 5">LMG 27174</strain>
    </source>
</reference>
<dbReference type="Proteomes" id="UP000235659">
    <property type="component" value="Unassembled WGS sequence"/>
</dbReference>
<dbReference type="EMBL" id="PNXY01000003">
    <property type="protein sequence ID" value="PMS32865.1"/>
    <property type="molecule type" value="Genomic_DNA"/>
</dbReference>
<protein>
    <submittedName>
        <fullName evidence="2">Uncharacterized protein</fullName>
    </submittedName>
</protein>
<dbReference type="RefSeq" id="WP_102631059.1">
    <property type="nucleotide sequence ID" value="NZ_CADIJZ010000002.1"/>
</dbReference>
<dbReference type="Proteomes" id="UP000494205">
    <property type="component" value="Unassembled WGS sequence"/>
</dbReference>
<organism evidence="2 5">
    <name type="scientific">Paraburkholderia rhynchosiae</name>
    <dbReference type="NCBI Taxonomy" id="487049"/>
    <lineage>
        <taxon>Bacteria</taxon>
        <taxon>Pseudomonadati</taxon>
        <taxon>Pseudomonadota</taxon>
        <taxon>Betaproteobacteria</taxon>
        <taxon>Burkholderiales</taxon>
        <taxon>Burkholderiaceae</taxon>
        <taxon>Paraburkholderia</taxon>
    </lineage>
</organism>
<feature type="coiled-coil region" evidence="1">
    <location>
        <begin position="1"/>
        <end position="28"/>
    </location>
</feature>
<gene>
    <name evidence="3" type="ORF">C0Z16_04770</name>
    <name evidence="2" type="ORF">LMG27174_00824</name>
</gene>
<dbReference type="AlphaFoldDB" id="A0A2N7WUC4"/>
<evidence type="ECO:0000313" key="2">
    <source>
        <dbReference type="EMBL" id="CAB3645563.1"/>
    </source>
</evidence>
<proteinExistence type="predicted"/>
<evidence type="ECO:0000256" key="1">
    <source>
        <dbReference type="SAM" id="Coils"/>
    </source>
</evidence>
<evidence type="ECO:0000313" key="5">
    <source>
        <dbReference type="Proteomes" id="UP000494205"/>
    </source>
</evidence>
<reference evidence="3 4" key="1">
    <citation type="submission" date="2018-01" db="EMBL/GenBank/DDBJ databases">
        <title>Whole genome analyses suggest that Burkholderia sensu lato contains two further novel genera in the rhizoxinica-symbiotica group Mycetohabitans gen. nov., and Trinickia gen. nov.: implications for the evolution of diazotrophy and nodulation in the Burkholderiaceae.</title>
        <authorList>
            <person name="Estrada-de los Santos P."/>
            <person name="Palmer M."/>
            <person name="Chavez-Ramirez B."/>
            <person name="Beukes C."/>
            <person name="Steenkamp E.T."/>
            <person name="Hirsch A.M."/>
            <person name="Manyaka P."/>
            <person name="Maluk M."/>
            <person name="Lafos M."/>
            <person name="Crook M."/>
            <person name="Gross E."/>
            <person name="Simon M.F."/>
            <person name="Bueno dos Reis Junior F."/>
            <person name="Poole P.S."/>
            <person name="Venter S.N."/>
            <person name="James E.K."/>
        </authorList>
    </citation>
    <scope>NUCLEOTIDE SEQUENCE [LARGE SCALE GENOMIC DNA]</scope>
    <source>
        <strain evidence="3 4">WSM 3937</strain>
    </source>
</reference>
<evidence type="ECO:0000313" key="3">
    <source>
        <dbReference type="EMBL" id="PMS32865.1"/>
    </source>
</evidence>
<keyword evidence="1" id="KW-0175">Coiled coil</keyword>
<name>A0A2N7WUC4_9BURK</name>
<keyword evidence="4" id="KW-1185">Reference proteome</keyword>
<accession>A0A2N7WUC4</accession>
<dbReference type="EMBL" id="CADIJZ010000002">
    <property type="protein sequence ID" value="CAB3645563.1"/>
    <property type="molecule type" value="Genomic_DNA"/>
</dbReference>
<sequence length="219" mass="23707">MNAQHQALAQIESALEVANQQYATAQRDHTAVMERLTATRADLIDPTSKCRAADKPGNEAEFAALAMRAKFLEQDVAELTVIVATAANAVIEAGSTIAKLEHQLRVAKDAATASGAQVLADKIASQITELESTHAAARAAYREQLAAQGGDILARHQRERCAEVEAELLKEVARTYDEFIRIDPPASARIKSRLQSCHDFFKPSAALKDLIHSGAKPRI</sequence>